<comment type="caution">
    <text evidence="5">Lacks conserved residue(s) required for the propagation of feature annotation.</text>
</comment>
<comment type="similarity">
    <text evidence="5 6">Belongs to the adenylate kinase family.</text>
</comment>
<organism evidence="8 9">
    <name type="scientific">Candidatus Amulumruptor caecigallinarius</name>
    <dbReference type="NCBI Taxonomy" id="2109911"/>
    <lineage>
        <taxon>Bacteria</taxon>
        <taxon>Pseudomonadati</taxon>
        <taxon>Bacteroidota</taxon>
        <taxon>Bacteroidia</taxon>
        <taxon>Bacteroidales</taxon>
        <taxon>Muribaculaceae</taxon>
        <taxon>Candidatus Amulumruptor</taxon>
    </lineage>
</organism>
<keyword evidence="5 7" id="KW-0067">ATP-binding</keyword>
<keyword evidence="4 5" id="KW-0418">Kinase</keyword>
<comment type="caution">
    <text evidence="8">The sequence shown here is derived from an EMBL/GenBank/DDBJ whole genome shotgun (WGS) entry which is preliminary data.</text>
</comment>
<evidence type="ECO:0000256" key="3">
    <source>
        <dbReference type="ARBA" id="ARBA00022741"/>
    </source>
</evidence>
<dbReference type="Proteomes" id="UP000711407">
    <property type="component" value="Unassembled WGS sequence"/>
</dbReference>
<dbReference type="AlphaFoldDB" id="A0A4Q0UB45"/>
<dbReference type="InterPro" id="IPR027417">
    <property type="entry name" value="P-loop_NTPase"/>
</dbReference>
<dbReference type="GO" id="GO:0005737">
    <property type="term" value="C:cytoplasm"/>
    <property type="evidence" value="ECO:0007669"/>
    <property type="project" value="UniProtKB-SubCell"/>
</dbReference>
<dbReference type="GO" id="GO:0004017">
    <property type="term" value="F:AMP kinase activity"/>
    <property type="evidence" value="ECO:0007669"/>
    <property type="project" value="UniProtKB-UniRule"/>
</dbReference>
<protein>
    <recommendedName>
        <fullName evidence="5 7">Adenylate kinase</fullName>
        <shortName evidence="5">AK</shortName>
        <ecNumber evidence="5 7">2.7.4.3</ecNumber>
    </recommendedName>
    <alternativeName>
        <fullName evidence="5">ATP-AMP transphosphorylase</fullName>
    </alternativeName>
    <alternativeName>
        <fullName evidence="5">ATP:AMP phosphotransferase</fullName>
    </alternativeName>
    <alternativeName>
        <fullName evidence="5">Adenylate monophosphate kinase</fullName>
    </alternativeName>
</protein>
<dbReference type="InterPro" id="IPR033690">
    <property type="entry name" value="Adenylat_kinase_CS"/>
</dbReference>
<comment type="function">
    <text evidence="5">Catalyzes the reversible transfer of the terminal phosphate group between ATP and AMP. Plays an important role in cellular energy homeostasis and in adenine nucleotide metabolism.</text>
</comment>
<accession>A0A4Q0UB45</accession>
<dbReference type="PROSITE" id="PS00113">
    <property type="entry name" value="ADENYLATE_KINASE"/>
    <property type="match status" value="1"/>
</dbReference>
<name>A0A4Q0UB45_9BACT</name>
<keyword evidence="3 5" id="KW-0547">Nucleotide-binding</keyword>
<sequence length="199" mass="21948">MYNLVIFGAPGSGKGTQSAKLIDEYGLFHISTGDVLREHISKGTELGKVADSYISKGNLIPDSLMIDILADVLDSNPEAKDGVIFDGFPRTIPQAHALNEMLEKRGSKLHAVVGLEVPDEELVTRLINRGKESGRSDDNIDTINQRLKVYHSQTSPLRDFYMEQGNYHAIHGLGSVDSIFDSIRASLESRTSTPKRHRS</sequence>
<feature type="binding site" evidence="5">
    <location>
        <begin position="58"/>
        <end position="60"/>
    </location>
    <ligand>
        <name>AMP</name>
        <dbReference type="ChEBI" id="CHEBI:456215"/>
    </ligand>
</feature>
<reference evidence="8" key="1">
    <citation type="journal article" date="2021" name="PeerJ">
        <title>Extensive microbial diversity within the chicken gut microbiome revealed by metagenomics and culture.</title>
        <authorList>
            <person name="Gilroy R."/>
            <person name="Ravi A."/>
            <person name="Getino M."/>
            <person name="Pursley I."/>
            <person name="Horton D.L."/>
            <person name="Alikhan N.F."/>
            <person name="Baker D."/>
            <person name="Gharbi K."/>
            <person name="Hall N."/>
            <person name="Watson M."/>
            <person name="Adriaenssens E.M."/>
            <person name="Foster-Nyarko E."/>
            <person name="Jarju S."/>
            <person name="Secka A."/>
            <person name="Antonio M."/>
            <person name="Oren A."/>
            <person name="Chaudhuri R.R."/>
            <person name="La Ragione R."/>
            <person name="Hildebrand F."/>
            <person name="Pallen M.J."/>
        </authorList>
    </citation>
    <scope>NUCLEOTIDE SEQUENCE</scope>
    <source>
        <strain evidence="8">4100</strain>
    </source>
</reference>
<dbReference type="HAMAP" id="MF_00235">
    <property type="entry name" value="Adenylate_kinase_Adk"/>
    <property type="match status" value="1"/>
</dbReference>
<keyword evidence="2 5" id="KW-0545">Nucleotide biosynthesis</keyword>
<comment type="catalytic activity">
    <reaction evidence="5 7">
        <text>AMP + ATP = 2 ADP</text>
        <dbReference type="Rhea" id="RHEA:12973"/>
        <dbReference type="ChEBI" id="CHEBI:30616"/>
        <dbReference type="ChEBI" id="CHEBI:456215"/>
        <dbReference type="ChEBI" id="CHEBI:456216"/>
        <dbReference type="EC" id="2.7.4.3"/>
    </reaction>
</comment>
<evidence type="ECO:0000256" key="1">
    <source>
        <dbReference type="ARBA" id="ARBA00022679"/>
    </source>
</evidence>
<feature type="region of interest" description="NMP" evidence="5">
    <location>
        <begin position="31"/>
        <end position="60"/>
    </location>
</feature>
<dbReference type="PANTHER" id="PTHR23359">
    <property type="entry name" value="NUCLEOTIDE KINASE"/>
    <property type="match status" value="1"/>
</dbReference>
<feature type="binding site" evidence="5">
    <location>
        <position position="32"/>
    </location>
    <ligand>
        <name>AMP</name>
        <dbReference type="ChEBI" id="CHEBI:456215"/>
    </ligand>
</feature>
<evidence type="ECO:0000256" key="4">
    <source>
        <dbReference type="ARBA" id="ARBA00022777"/>
    </source>
</evidence>
<dbReference type="InterPro" id="IPR000850">
    <property type="entry name" value="Adenylat/UMP-CMP_kin"/>
</dbReference>
<comment type="domain">
    <text evidence="5">Consists of three domains, a large central CORE domain and two small peripheral domains, NMPbind and LID, which undergo movements during catalysis. The LID domain closes over the site of phosphoryl transfer upon ATP binding. Assembling and dissambling the active center during each catalytic cycle provides an effective means to prevent ATP hydrolysis.</text>
</comment>
<feature type="binding site" evidence="5">
    <location>
        <position position="94"/>
    </location>
    <ligand>
        <name>AMP</name>
        <dbReference type="ChEBI" id="CHEBI:456215"/>
    </ligand>
</feature>
<feature type="binding site" evidence="5">
    <location>
        <position position="174"/>
    </location>
    <ligand>
        <name>ATP</name>
        <dbReference type="ChEBI" id="CHEBI:30616"/>
    </ligand>
</feature>
<dbReference type="GO" id="GO:0005524">
    <property type="term" value="F:ATP binding"/>
    <property type="evidence" value="ECO:0007669"/>
    <property type="project" value="UniProtKB-UniRule"/>
</dbReference>
<dbReference type="GO" id="GO:0044209">
    <property type="term" value="P:AMP salvage"/>
    <property type="evidence" value="ECO:0007669"/>
    <property type="project" value="UniProtKB-UniRule"/>
</dbReference>
<evidence type="ECO:0000313" key="8">
    <source>
        <dbReference type="EMBL" id="HJE40076.1"/>
    </source>
</evidence>
<comment type="subcellular location">
    <subcellularLocation>
        <location evidence="5 7">Cytoplasm</location>
    </subcellularLocation>
</comment>
<dbReference type="SUPFAM" id="SSF52540">
    <property type="entry name" value="P-loop containing nucleoside triphosphate hydrolases"/>
    <property type="match status" value="1"/>
</dbReference>
<feature type="binding site" evidence="5">
    <location>
        <position position="135"/>
    </location>
    <ligand>
        <name>AMP</name>
        <dbReference type="ChEBI" id="CHEBI:456215"/>
    </ligand>
</feature>
<dbReference type="Pfam" id="PF00406">
    <property type="entry name" value="ADK"/>
    <property type="match status" value="1"/>
</dbReference>
<feature type="binding site" evidence="5">
    <location>
        <position position="37"/>
    </location>
    <ligand>
        <name>AMP</name>
        <dbReference type="ChEBI" id="CHEBI:456215"/>
    </ligand>
</feature>
<dbReference type="NCBIfam" id="NF011100">
    <property type="entry name" value="PRK14527.1"/>
    <property type="match status" value="1"/>
</dbReference>
<feature type="binding site" evidence="5">
    <location>
        <begin position="87"/>
        <end position="90"/>
    </location>
    <ligand>
        <name>AMP</name>
        <dbReference type="ChEBI" id="CHEBI:456215"/>
    </ligand>
</feature>
<gene>
    <name evidence="5" type="primary">adk</name>
    <name evidence="8" type="ORF">K8V47_10025</name>
</gene>
<dbReference type="NCBIfam" id="NF011105">
    <property type="entry name" value="PRK14532.1"/>
    <property type="match status" value="1"/>
</dbReference>
<dbReference type="NCBIfam" id="NF001381">
    <property type="entry name" value="PRK00279.1-3"/>
    <property type="match status" value="1"/>
</dbReference>
<reference evidence="8" key="2">
    <citation type="submission" date="2021-09" db="EMBL/GenBank/DDBJ databases">
        <authorList>
            <person name="Gilroy R."/>
        </authorList>
    </citation>
    <scope>NUCLEOTIDE SEQUENCE</scope>
    <source>
        <strain evidence="8">4100</strain>
    </source>
</reference>
<evidence type="ECO:0000256" key="6">
    <source>
        <dbReference type="RuleBase" id="RU003330"/>
    </source>
</evidence>
<evidence type="ECO:0000256" key="2">
    <source>
        <dbReference type="ARBA" id="ARBA00022727"/>
    </source>
</evidence>
<dbReference type="NCBIfam" id="NF011104">
    <property type="entry name" value="PRK14531.1"/>
    <property type="match status" value="1"/>
</dbReference>
<keyword evidence="1 5" id="KW-0808">Transferase</keyword>
<keyword evidence="5" id="KW-0963">Cytoplasm</keyword>
<dbReference type="EMBL" id="DYXT01000053">
    <property type="protein sequence ID" value="HJE40076.1"/>
    <property type="molecule type" value="Genomic_DNA"/>
</dbReference>
<proteinExistence type="inferred from homology"/>
<dbReference type="PRINTS" id="PR00094">
    <property type="entry name" value="ADENYLTKNASE"/>
</dbReference>
<evidence type="ECO:0000313" key="9">
    <source>
        <dbReference type="Proteomes" id="UP000711407"/>
    </source>
</evidence>
<feature type="binding site" evidence="5">
    <location>
        <position position="146"/>
    </location>
    <ligand>
        <name>AMP</name>
        <dbReference type="ChEBI" id="CHEBI:456215"/>
    </ligand>
</feature>
<dbReference type="Gene3D" id="3.40.50.300">
    <property type="entry name" value="P-loop containing nucleotide triphosphate hydrolases"/>
    <property type="match status" value="1"/>
</dbReference>
<feature type="binding site" evidence="5">
    <location>
        <begin position="11"/>
        <end position="16"/>
    </location>
    <ligand>
        <name>ATP</name>
        <dbReference type="ChEBI" id="CHEBI:30616"/>
    </ligand>
</feature>
<feature type="binding site" evidence="5">
    <location>
        <position position="129"/>
    </location>
    <ligand>
        <name>ATP</name>
        <dbReference type="ChEBI" id="CHEBI:30616"/>
    </ligand>
</feature>
<dbReference type="EC" id="2.7.4.3" evidence="5 7"/>
<comment type="subunit">
    <text evidence="5 7">Monomer.</text>
</comment>
<comment type="pathway">
    <text evidence="5">Purine metabolism; AMP biosynthesis via salvage pathway; AMP from ADP: step 1/1.</text>
</comment>
<dbReference type="CDD" id="cd01428">
    <property type="entry name" value="ADK"/>
    <property type="match status" value="1"/>
</dbReference>
<evidence type="ECO:0000256" key="7">
    <source>
        <dbReference type="RuleBase" id="RU003331"/>
    </source>
</evidence>
<evidence type="ECO:0000256" key="5">
    <source>
        <dbReference type="HAMAP-Rule" id="MF_00235"/>
    </source>
</evidence>